<dbReference type="InterPro" id="IPR011990">
    <property type="entry name" value="TPR-like_helical_dom_sf"/>
</dbReference>
<proteinExistence type="predicted"/>
<dbReference type="GO" id="GO:0045842">
    <property type="term" value="P:positive regulation of mitotic metaphase/anaphase transition"/>
    <property type="evidence" value="ECO:0007669"/>
    <property type="project" value="TreeGrafter"/>
</dbReference>
<protein>
    <submittedName>
        <fullName evidence="5">APC5 protein</fullName>
    </submittedName>
</protein>
<accession>A0AA43QJL5</accession>
<name>A0AA43QJL5_9LECA</name>
<keyword evidence="6" id="KW-1185">Reference proteome</keyword>
<dbReference type="InterPro" id="IPR037679">
    <property type="entry name" value="Apc5"/>
</dbReference>
<organism evidence="5 6">
    <name type="scientific">Ramalina farinacea</name>
    <dbReference type="NCBI Taxonomy" id="258253"/>
    <lineage>
        <taxon>Eukaryota</taxon>
        <taxon>Fungi</taxon>
        <taxon>Dikarya</taxon>
        <taxon>Ascomycota</taxon>
        <taxon>Pezizomycotina</taxon>
        <taxon>Lecanoromycetes</taxon>
        <taxon>OSLEUM clade</taxon>
        <taxon>Lecanoromycetidae</taxon>
        <taxon>Lecanorales</taxon>
        <taxon>Lecanorineae</taxon>
        <taxon>Ramalinaceae</taxon>
        <taxon>Ramalina</taxon>
    </lineage>
</organism>
<evidence type="ECO:0000256" key="3">
    <source>
        <dbReference type="ARBA" id="ARBA00022786"/>
    </source>
</evidence>
<evidence type="ECO:0000313" key="5">
    <source>
        <dbReference type="EMBL" id="MDI1486952.1"/>
    </source>
</evidence>
<dbReference type="GO" id="GO:0070979">
    <property type="term" value="P:protein K11-linked ubiquitination"/>
    <property type="evidence" value="ECO:0007669"/>
    <property type="project" value="TreeGrafter"/>
</dbReference>
<gene>
    <name evidence="5" type="primary">apc5_1</name>
    <name evidence="5" type="ORF">OHK93_006214</name>
</gene>
<sequence>MKDLSHDVAYDITLQQINLLIRKKDYAKAMNHVETLAAQLEEDDADVHQRAKVMILKARIHERAGTAPKGFSLAVRAATLAHRAHLLPILWEAIGCICGVLHSLDEFQGSLQMLENIMPQLLESGDCDLSARSYSLIADAQVGLAGLMTQETLQRKEKLTRGLESLDMAFGEFAKLQDVGGQCDVLAKKASILQFNGDRVLANDCASQYLSIRKSAMEEM</sequence>
<keyword evidence="2" id="KW-0498">Mitosis</keyword>
<dbReference type="GO" id="GO:0051301">
    <property type="term" value="P:cell division"/>
    <property type="evidence" value="ECO:0007669"/>
    <property type="project" value="UniProtKB-KW"/>
</dbReference>
<evidence type="ECO:0000256" key="2">
    <source>
        <dbReference type="ARBA" id="ARBA00022776"/>
    </source>
</evidence>
<dbReference type="GO" id="GO:0031145">
    <property type="term" value="P:anaphase-promoting complex-dependent catabolic process"/>
    <property type="evidence" value="ECO:0007669"/>
    <property type="project" value="TreeGrafter"/>
</dbReference>
<dbReference type="PANTHER" id="PTHR12830">
    <property type="entry name" value="ANAPHASE-PROMOTING COMPLEX SUBUNIT 5"/>
    <property type="match status" value="1"/>
</dbReference>
<dbReference type="EMBL" id="JAPUFD010000004">
    <property type="protein sequence ID" value="MDI1486952.1"/>
    <property type="molecule type" value="Genomic_DNA"/>
</dbReference>
<dbReference type="GO" id="GO:0005680">
    <property type="term" value="C:anaphase-promoting complex"/>
    <property type="evidence" value="ECO:0007669"/>
    <property type="project" value="InterPro"/>
</dbReference>
<comment type="caution">
    <text evidence="5">The sequence shown here is derived from an EMBL/GenBank/DDBJ whole genome shotgun (WGS) entry which is preliminary data.</text>
</comment>
<dbReference type="AlphaFoldDB" id="A0AA43QJL5"/>
<dbReference type="Proteomes" id="UP001161017">
    <property type="component" value="Unassembled WGS sequence"/>
</dbReference>
<evidence type="ECO:0000256" key="4">
    <source>
        <dbReference type="ARBA" id="ARBA00023306"/>
    </source>
</evidence>
<keyword evidence="4" id="KW-0131">Cell cycle</keyword>
<keyword evidence="3" id="KW-0833">Ubl conjugation pathway</keyword>
<dbReference type="Gene3D" id="1.25.40.10">
    <property type="entry name" value="Tetratricopeptide repeat domain"/>
    <property type="match status" value="1"/>
</dbReference>
<dbReference type="PANTHER" id="PTHR12830:SF9">
    <property type="entry name" value="ANAPHASE-PROMOTING COMPLEX SUBUNIT 5"/>
    <property type="match status" value="1"/>
</dbReference>
<evidence type="ECO:0000313" key="6">
    <source>
        <dbReference type="Proteomes" id="UP001161017"/>
    </source>
</evidence>
<evidence type="ECO:0000256" key="1">
    <source>
        <dbReference type="ARBA" id="ARBA00022618"/>
    </source>
</evidence>
<keyword evidence="1" id="KW-0132">Cell division</keyword>
<reference evidence="5" key="1">
    <citation type="journal article" date="2023" name="Genome Biol. Evol.">
        <title>First Whole Genome Sequence and Flow Cytometry Genome Size Data for the Lichen-Forming Fungus Ramalina farinacea (Ascomycota).</title>
        <authorList>
            <person name="Llewellyn T."/>
            <person name="Mian S."/>
            <person name="Hill R."/>
            <person name="Leitch I.J."/>
            <person name="Gaya E."/>
        </authorList>
    </citation>
    <scope>NUCLEOTIDE SEQUENCE</scope>
    <source>
        <strain evidence="5">LIQ254RAFAR</strain>
    </source>
</reference>